<protein>
    <submittedName>
        <fullName evidence="1">Uncharacterized protein</fullName>
    </submittedName>
</protein>
<reference evidence="1" key="1">
    <citation type="submission" date="2022-10" db="EMBL/GenBank/DDBJ databases">
        <title>Tapping the CABI collections for fungal endophytes: first genome assemblies for Collariella, Neodidymelliopsis, Ascochyta clinopodiicola, Didymella pomorum, Didymosphaeria variabile, Neocosmospora piperis and Neocucurbitaria cava.</title>
        <authorList>
            <person name="Hill R."/>
        </authorList>
    </citation>
    <scope>NUCLEOTIDE SEQUENCE</scope>
    <source>
        <strain evidence="1">IMI 355091</strain>
    </source>
</reference>
<sequence length="203" mass="23275">MAITLVDLLRERFAPIQLNIILCLDLCTRPAAVALGMLIPELPPLDTSKLTSTGAVPDFVLESTAFIIASDEDPSQTTPEERHHDHGLLIPLTYPVLKYKYNVINGWRGRRLGPNFDLWEIWLRMDELAWKTLEQIPPELHTEEIDAISNVHGNSRSATRDNPTLFTILAGWRYRDEECAKLLMEAFEKRDREERSRGLKNEI</sequence>
<comment type="caution">
    <text evidence="1">The sequence shown here is derived from an EMBL/GenBank/DDBJ whole genome shotgun (WGS) entry which is preliminary data.</text>
</comment>
<dbReference type="Proteomes" id="UP001140510">
    <property type="component" value="Unassembled WGS sequence"/>
</dbReference>
<organism evidence="1 2">
    <name type="scientific">Didymella pomorum</name>
    <dbReference type="NCBI Taxonomy" id="749634"/>
    <lineage>
        <taxon>Eukaryota</taxon>
        <taxon>Fungi</taxon>
        <taxon>Dikarya</taxon>
        <taxon>Ascomycota</taxon>
        <taxon>Pezizomycotina</taxon>
        <taxon>Dothideomycetes</taxon>
        <taxon>Pleosporomycetidae</taxon>
        <taxon>Pleosporales</taxon>
        <taxon>Pleosporineae</taxon>
        <taxon>Didymellaceae</taxon>
        <taxon>Didymella</taxon>
    </lineage>
</organism>
<accession>A0A9W9D508</accession>
<dbReference type="OrthoDB" id="3678042at2759"/>
<proteinExistence type="predicted"/>
<name>A0A9W9D508_9PLEO</name>
<evidence type="ECO:0000313" key="1">
    <source>
        <dbReference type="EMBL" id="KAJ4401650.1"/>
    </source>
</evidence>
<dbReference type="AlphaFoldDB" id="A0A9W9D508"/>
<gene>
    <name evidence="1" type="ORF">N0V91_007822</name>
</gene>
<dbReference type="EMBL" id="JAPEVA010000071">
    <property type="protein sequence ID" value="KAJ4401650.1"/>
    <property type="molecule type" value="Genomic_DNA"/>
</dbReference>
<keyword evidence="2" id="KW-1185">Reference proteome</keyword>
<evidence type="ECO:0000313" key="2">
    <source>
        <dbReference type="Proteomes" id="UP001140510"/>
    </source>
</evidence>